<dbReference type="AlphaFoldDB" id="Q2H3M9"/>
<evidence type="ECO:0000313" key="3">
    <source>
        <dbReference type="Proteomes" id="UP000001056"/>
    </source>
</evidence>
<dbReference type="RefSeq" id="XP_001222831.1">
    <property type="nucleotide sequence ID" value="XM_001222830.1"/>
</dbReference>
<evidence type="ECO:0000256" key="1">
    <source>
        <dbReference type="SAM" id="MobiDB-lite"/>
    </source>
</evidence>
<evidence type="ECO:0000313" key="2">
    <source>
        <dbReference type="EMBL" id="EAQ90117.1"/>
    </source>
</evidence>
<reference evidence="3" key="1">
    <citation type="journal article" date="2015" name="Genome Announc.">
        <title>Draft genome sequence of the cellulolytic fungus Chaetomium globosum.</title>
        <authorList>
            <person name="Cuomo C.A."/>
            <person name="Untereiner W.A."/>
            <person name="Ma L.-J."/>
            <person name="Grabherr M."/>
            <person name="Birren B.W."/>
        </authorList>
    </citation>
    <scope>NUCLEOTIDE SEQUENCE [LARGE SCALE GENOMIC DNA]</scope>
    <source>
        <strain evidence="3">ATCC 6205 / CBS 148.51 / DSM 1962 / NBRC 6347 / NRRL 1970</strain>
    </source>
</reference>
<proteinExistence type="predicted"/>
<name>Q2H3M9_CHAGB</name>
<dbReference type="VEuPathDB" id="FungiDB:CHGG_06736"/>
<feature type="region of interest" description="Disordered" evidence="1">
    <location>
        <begin position="182"/>
        <end position="242"/>
    </location>
</feature>
<gene>
    <name evidence="2" type="ORF">CHGG_06736</name>
</gene>
<feature type="compositionally biased region" description="Basic and acidic residues" evidence="1">
    <location>
        <begin position="216"/>
        <end position="226"/>
    </location>
</feature>
<keyword evidence="3" id="KW-1185">Reference proteome</keyword>
<protein>
    <submittedName>
        <fullName evidence="2">Uncharacterized protein</fullName>
    </submittedName>
</protein>
<feature type="region of interest" description="Disordered" evidence="1">
    <location>
        <begin position="1"/>
        <end position="20"/>
    </location>
</feature>
<organism evidence="2 3">
    <name type="scientific">Chaetomium globosum (strain ATCC 6205 / CBS 148.51 / DSM 1962 / NBRC 6347 / NRRL 1970)</name>
    <name type="common">Soil fungus</name>
    <dbReference type="NCBI Taxonomy" id="306901"/>
    <lineage>
        <taxon>Eukaryota</taxon>
        <taxon>Fungi</taxon>
        <taxon>Dikarya</taxon>
        <taxon>Ascomycota</taxon>
        <taxon>Pezizomycotina</taxon>
        <taxon>Sordariomycetes</taxon>
        <taxon>Sordariomycetidae</taxon>
        <taxon>Sordariales</taxon>
        <taxon>Chaetomiaceae</taxon>
        <taxon>Chaetomium</taxon>
    </lineage>
</organism>
<dbReference type="GeneID" id="4390989"/>
<feature type="compositionally biased region" description="Low complexity" evidence="1">
    <location>
        <begin position="9"/>
        <end position="20"/>
    </location>
</feature>
<dbReference type="EMBL" id="CH408031">
    <property type="protein sequence ID" value="EAQ90117.1"/>
    <property type="molecule type" value="Genomic_DNA"/>
</dbReference>
<sequence>MTSSLLPHTTVGGKTPVKGVTGKKRRVMMVLVDYHGWGGIPRMLHQPHESGVARNSGDSSAVENAKECLFGVVIRSGNAEIARKKEGRATSRSGGAEKKRARCELRAKLSGRVVNKRKQMRLKEAGTGVLSRREQVGPNLIHADLGGRLDGTCPRVGRGLQIPQQSYQVLEKSWVPGLEPLQFSPNPIAGDDQISQGTSNGRDLVVGADSSASQVDEARSDQREISAGEGGGEEQCEARFNI</sequence>
<dbReference type="Proteomes" id="UP000001056">
    <property type="component" value="Unassembled WGS sequence"/>
</dbReference>
<dbReference type="HOGENOM" id="CLU_1147081_0_0_1"/>
<dbReference type="InParanoid" id="Q2H3M9"/>
<dbReference type="OrthoDB" id="10326047at2759"/>
<accession>Q2H3M9</accession>